<evidence type="ECO:0000256" key="3">
    <source>
        <dbReference type="ARBA" id="ARBA00022475"/>
    </source>
</evidence>
<dbReference type="RefSeq" id="WP_109037369.1">
    <property type="nucleotide sequence ID" value="NZ_CP029210.1"/>
</dbReference>
<comment type="pathway">
    <text evidence="2">Bacterial outer membrane biogenesis; LPS core biosynthesis.</text>
</comment>
<evidence type="ECO:0000256" key="8">
    <source>
        <dbReference type="ARBA" id="ARBA00023136"/>
    </source>
</evidence>
<dbReference type="PANTHER" id="PTHR30160">
    <property type="entry name" value="TETRAACYLDISACCHARIDE 4'-KINASE-RELATED"/>
    <property type="match status" value="1"/>
</dbReference>
<dbReference type="Pfam" id="PF01075">
    <property type="entry name" value="Glyco_transf_9"/>
    <property type="match status" value="1"/>
</dbReference>
<keyword evidence="7" id="KW-0448">Lipopolysaccharide biosynthesis</keyword>
<evidence type="ECO:0000256" key="1">
    <source>
        <dbReference type="ARBA" id="ARBA00004515"/>
    </source>
</evidence>
<evidence type="ECO:0000256" key="13">
    <source>
        <dbReference type="ARBA" id="ARBA00049201"/>
    </source>
</evidence>
<evidence type="ECO:0000256" key="12">
    <source>
        <dbReference type="ARBA" id="ARBA00044330"/>
    </source>
</evidence>
<evidence type="ECO:0000256" key="9">
    <source>
        <dbReference type="ARBA" id="ARBA00043995"/>
    </source>
</evidence>
<reference evidence="14 15" key="1">
    <citation type="submission" date="2018-05" db="EMBL/GenBank/DDBJ databases">
        <title>complete genome sequence of Aquabacterium olei NBRC 110486.</title>
        <authorList>
            <person name="Tang B."/>
            <person name="Chang J."/>
            <person name="Zhang L."/>
            <person name="Yang H."/>
        </authorList>
    </citation>
    <scope>NUCLEOTIDE SEQUENCE [LARGE SCALE GENOMIC DNA]</scope>
    <source>
        <strain evidence="14 15">NBRC 110486</strain>
    </source>
</reference>
<keyword evidence="8" id="KW-0472">Membrane</keyword>
<comment type="catalytic activity">
    <reaction evidence="13">
        <text>an alpha-Kdo-(2-&gt;4)-alpha-Kdo-(2-&gt;6)-lipid A + ADP-L-glycero-beta-D-manno-heptose = an L-alpha-D-Hep-(1-&gt;5)-[alpha-Kdo-(2-&gt;4)]-alpha-Kdo-(2-&gt;6)-lipid A + ADP + H(+)</text>
        <dbReference type="Rhea" id="RHEA:74067"/>
        <dbReference type="ChEBI" id="CHEBI:15378"/>
        <dbReference type="ChEBI" id="CHEBI:61506"/>
        <dbReference type="ChEBI" id="CHEBI:176431"/>
        <dbReference type="ChEBI" id="CHEBI:193068"/>
        <dbReference type="ChEBI" id="CHEBI:456216"/>
        <dbReference type="EC" id="2.4.99.23"/>
    </reaction>
</comment>
<organism evidence="14 15">
    <name type="scientific">Aquabacterium olei</name>
    <dbReference type="NCBI Taxonomy" id="1296669"/>
    <lineage>
        <taxon>Bacteria</taxon>
        <taxon>Pseudomonadati</taxon>
        <taxon>Pseudomonadota</taxon>
        <taxon>Betaproteobacteria</taxon>
        <taxon>Burkholderiales</taxon>
        <taxon>Aquabacterium</taxon>
    </lineage>
</organism>
<dbReference type="InterPro" id="IPR051199">
    <property type="entry name" value="LPS_LOS_Heptosyltrfase"/>
</dbReference>
<evidence type="ECO:0000256" key="5">
    <source>
        <dbReference type="ARBA" id="ARBA00022676"/>
    </source>
</evidence>
<evidence type="ECO:0000256" key="2">
    <source>
        <dbReference type="ARBA" id="ARBA00004713"/>
    </source>
</evidence>
<keyword evidence="4" id="KW-0997">Cell inner membrane</keyword>
<proteinExistence type="inferred from homology"/>
<dbReference type="InterPro" id="IPR002201">
    <property type="entry name" value="Glyco_trans_9"/>
</dbReference>
<dbReference type="GO" id="GO:0008713">
    <property type="term" value="F:ADP-heptose-lipopolysaccharide heptosyltransferase activity"/>
    <property type="evidence" value="ECO:0007669"/>
    <property type="project" value="TreeGrafter"/>
</dbReference>
<evidence type="ECO:0000256" key="10">
    <source>
        <dbReference type="ARBA" id="ARBA00044041"/>
    </source>
</evidence>
<dbReference type="GO" id="GO:0005886">
    <property type="term" value="C:plasma membrane"/>
    <property type="evidence" value="ECO:0007669"/>
    <property type="project" value="UniProtKB-SubCell"/>
</dbReference>
<evidence type="ECO:0000256" key="4">
    <source>
        <dbReference type="ARBA" id="ARBA00022519"/>
    </source>
</evidence>
<keyword evidence="3" id="KW-1003">Cell membrane</keyword>
<gene>
    <name evidence="14" type="primary">waaC</name>
    <name evidence="14" type="ORF">DEH84_13775</name>
</gene>
<accession>A0A2U8FTJ8</accession>
<dbReference type="CDD" id="cd03789">
    <property type="entry name" value="GT9_LPS_heptosyltransferase"/>
    <property type="match status" value="1"/>
</dbReference>
<name>A0A2U8FTJ8_9BURK</name>
<dbReference type="GO" id="GO:0009244">
    <property type="term" value="P:lipopolysaccharide core region biosynthetic process"/>
    <property type="evidence" value="ECO:0007669"/>
    <property type="project" value="InterPro"/>
</dbReference>
<dbReference type="InterPro" id="IPR011908">
    <property type="entry name" value="LipoPS_heptosylTferase-I"/>
</dbReference>
<dbReference type="KEGG" id="aon:DEH84_13775"/>
<keyword evidence="5" id="KW-0328">Glycosyltransferase</keyword>
<dbReference type="EC" id="2.4.99.23" evidence="10"/>
<dbReference type="OrthoDB" id="9767552at2"/>
<evidence type="ECO:0000313" key="14">
    <source>
        <dbReference type="EMBL" id="AWI54373.1"/>
    </source>
</evidence>
<evidence type="ECO:0000256" key="6">
    <source>
        <dbReference type="ARBA" id="ARBA00022679"/>
    </source>
</evidence>
<dbReference type="Gene3D" id="3.40.50.2000">
    <property type="entry name" value="Glycogen Phosphorylase B"/>
    <property type="match status" value="2"/>
</dbReference>
<evidence type="ECO:0000313" key="15">
    <source>
        <dbReference type="Proteomes" id="UP000244892"/>
    </source>
</evidence>
<keyword evidence="15" id="KW-1185">Reference proteome</keyword>
<dbReference type="Proteomes" id="UP000244892">
    <property type="component" value="Chromosome"/>
</dbReference>
<keyword evidence="6 14" id="KW-0808">Transferase</keyword>
<dbReference type="EMBL" id="CP029210">
    <property type="protein sequence ID" value="AWI54373.1"/>
    <property type="molecule type" value="Genomic_DNA"/>
</dbReference>
<comment type="subcellular location">
    <subcellularLocation>
        <location evidence="1">Cell inner membrane</location>
        <topology evidence="1">Peripheral membrane protein</topology>
        <orientation evidence="1">Cytoplasmic side</orientation>
    </subcellularLocation>
</comment>
<sequence length="324" mass="34800">MRILIVKTSSMGDVVHALPAVSDIARAFPDAQIDWLVEKGFAAMPQQHRAVRCVITLQWRKWRKSLRSPETRAALATWRAEMARERYDLVIDLQGLLKSALFACFAHGPRAGYDRHSAREPIAALFYSRKAAVSRDLHAVDRCRQLAAALLGYPVPHTPPDFGLQATTNAWTPGPGPFAALIPCASRPEKLWPEADWVAVGQALKARGWQVAVFWGSPEEEQRAQAIAQAVGGAVPPFLTVAQVADSLAQAQAVVGLDTGMSHLAAAHGRPTVGIYCDHEPGLAGLRGSGPVISLGGKGQVPTRAAVLQALDTVLQPAVSESRV</sequence>
<protein>
    <recommendedName>
        <fullName evidence="11">Lipopolysaccharide heptosyltransferase 1</fullName>
        <ecNumber evidence="10">2.4.99.23</ecNumber>
    </recommendedName>
    <alternativeName>
        <fullName evidence="12">ADP-heptose:lipopolysaccharide heptosyltransferase I</fullName>
    </alternativeName>
</protein>
<dbReference type="AlphaFoldDB" id="A0A2U8FTJ8"/>
<dbReference type="NCBIfam" id="TIGR02193">
    <property type="entry name" value="heptsyl_trn_I"/>
    <property type="match status" value="1"/>
</dbReference>
<evidence type="ECO:0000256" key="11">
    <source>
        <dbReference type="ARBA" id="ARBA00044190"/>
    </source>
</evidence>
<dbReference type="PANTHER" id="PTHR30160:SF19">
    <property type="entry name" value="LIPOPOLYSACCHARIDE HEPTOSYLTRANSFERASE 1"/>
    <property type="match status" value="1"/>
</dbReference>
<evidence type="ECO:0000256" key="7">
    <source>
        <dbReference type="ARBA" id="ARBA00022985"/>
    </source>
</evidence>
<comment type="similarity">
    <text evidence="9">Belongs to the glycosyltransferase 9 family.</text>
</comment>
<dbReference type="GO" id="GO:0005829">
    <property type="term" value="C:cytosol"/>
    <property type="evidence" value="ECO:0007669"/>
    <property type="project" value="TreeGrafter"/>
</dbReference>
<dbReference type="SUPFAM" id="SSF53756">
    <property type="entry name" value="UDP-Glycosyltransferase/glycogen phosphorylase"/>
    <property type="match status" value="1"/>
</dbReference>